<name>A0A401G654_9APHY</name>
<sequence>MSDSTINPPSITQWAEEHLRAIFNAVSEDVYDNAFDAFISKHVHVTVNGRYLSREHYKRLLRFEKIFDLAAAPAELSFEGVVEAPADEDHPTNAGTVGLLYKAVVASKDTTSRAPTSDTVHSSLNVVIILDNLLVPPPIGYFDPRRVSHLSEVVVVDQENPVIMPSLLSSSITTPAVSAHA</sequence>
<dbReference type="EMBL" id="BFAD01000001">
    <property type="protein sequence ID" value="GBE77643.1"/>
    <property type="molecule type" value="Genomic_DNA"/>
</dbReference>
<keyword evidence="2" id="KW-1185">Reference proteome</keyword>
<dbReference type="GeneID" id="38774560"/>
<comment type="caution">
    <text evidence="1">The sequence shown here is derived from an EMBL/GenBank/DDBJ whole genome shotgun (WGS) entry which is preliminary data.</text>
</comment>
<accession>A0A401G654</accession>
<evidence type="ECO:0008006" key="3">
    <source>
        <dbReference type="Google" id="ProtNLM"/>
    </source>
</evidence>
<dbReference type="OrthoDB" id="3188871at2759"/>
<proteinExistence type="predicted"/>
<dbReference type="RefSeq" id="XP_027608556.1">
    <property type="nucleotide sequence ID" value="XM_027752755.1"/>
</dbReference>
<gene>
    <name evidence="1" type="ORF">SCP_0105230</name>
</gene>
<dbReference type="Proteomes" id="UP000287166">
    <property type="component" value="Unassembled WGS sequence"/>
</dbReference>
<evidence type="ECO:0000313" key="2">
    <source>
        <dbReference type="Proteomes" id="UP000287166"/>
    </source>
</evidence>
<reference evidence="1 2" key="1">
    <citation type="journal article" date="2018" name="Sci. Rep.">
        <title>Genome sequence of the cauliflower mushroom Sparassis crispa (Hanabiratake) and its association with beneficial usage.</title>
        <authorList>
            <person name="Kiyama R."/>
            <person name="Furutani Y."/>
            <person name="Kawaguchi K."/>
            <person name="Nakanishi T."/>
        </authorList>
    </citation>
    <scope>NUCLEOTIDE SEQUENCE [LARGE SCALE GENOMIC DNA]</scope>
</reference>
<dbReference type="InParanoid" id="A0A401G654"/>
<organism evidence="1 2">
    <name type="scientific">Sparassis crispa</name>
    <dbReference type="NCBI Taxonomy" id="139825"/>
    <lineage>
        <taxon>Eukaryota</taxon>
        <taxon>Fungi</taxon>
        <taxon>Dikarya</taxon>
        <taxon>Basidiomycota</taxon>
        <taxon>Agaricomycotina</taxon>
        <taxon>Agaricomycetes</taxon>
        <taxon>Polyporales</taxon>
        <taxon>Sparassidaceae</taxon>
        <taxon>Sparassis</taxon>
    </lineage>
</organism>
<protein>
    <recommendedName>
        <fullName evidence="3">NTF2 domain-containing protein</fullName>
    </recommendedName>
</protein>
<evidence type="ECO:0000313" key="1">
    <source>
        <dbReference type="EMBL" id="GBE77643.1"/>
    </source>
</evidence>
<dbReference type="AlphaFoldDB" id="A0A401G654"/>